<keyword evidence="3" id="KW-1185">Reference proteome</keyword>
<organism evidence="2 3">
    <name type="scientific">Polyplax serrata</name>
    <name type="common">Common mouse louse</name>
    <dbReference type="NCBI Taxonomy" id="468196"/>
    <lineage>
        <taxon>Eukaryota</taxon>
        <taxon>Metazoa</taxon>
        <taxon>Ecdysozoa</taxon>
        <taxon>Arthropoda</taxon>
        <taxon>Hexapoda</taxon>
        <taxon>Insecta</taxon>
        <taxon>Pterygota</taxon>
        <taxon>Neoptera</taxon>
        <taxon>Paraneoptera</taxon>
        <taxon>Psocodea</taxon>
        <taxon>Troctomorpha</taxon>
        <taxon>Phthiraptera</taxon>
        <taxon>Anoplura</taxon>
        <taxon>Polyplacidae</taxon>
        <taxon>Polyplax</taxon>
    </lineage>
</organism>
<dbReference type="Proteomes" id="UP001359485">
    <property type="component" value="Unassembled WGS sequence"/>
</dbReference>
<gene>
    <name evidence="2" type="ORF">RUM44_008004</name>
</gene>
<sequence>MSNDCDFLIVKRSSFDQKTQKDDADGGVDVDGDGDGDDHDEVLSKFLSSSLDPFPQELGEGLT</sequence>
<proteinExistence type="predicted"/>
<reference evidence="2 3" key="1">
    <citation type="submission" date="2023-09" db="EMBL/GenBank/DDBJ databases">
        <title>Genomes of two closely related lineages of the louse Polyplax serrata with different host specificities.</title>
        <authorList>
            <person name="Martinu J."/>
            <person name="Tarabai H."/>
            <person name="Stefka J."/>
            <person name="Hypsa V."/>
        </authorList>
    </citation>
    <scope>NUCLEOTIDE SEQUENCE [LARGE SCALE GENOMIC DNA]</scope>
    <source>
        <strain evidence="2">98ZLc_SE</strain>
    </source>
</reference>
<protein>
    <submittedName>
        <fullName evidence="2">Uncharacterized protein</fullName>
    </submittedName>
</protein>
<evidence type="ECO:0000313" key="3">
    <source>
        <dbReference type="Proteomes" id="UP001359485"/>
    </source>
</evidence>
<name>A0ABR1BB29_POLSC</name>
<comment type="caution">
    <text evidence="2">The sequence shown here is derived from an EMBL/GenBank/DDBJ whole genome shotgun (WGS) entry which is preliminary data.</text>
</comment>
<evidence type="ECO:0000313" key="2">
    <source>
        <dbReference type="EMBL" id="KAK6637582.1"/>
    </source>
</evidence>
<evidence type="ECO:0000256" key="1">
    <source>
        <dbReference type="SAM" id="MobiDB-lite"/>
    </source>
</evidence>
<feature type="region of interest" description="Disordered" evidence="1">
    <location>
        <begin position="17"/>
        <end position="41"/>
    </location>
</feature>
<feature type="compositionally biased region" description="Acidic residues" evidence="1">
    <location>
        <begin position="25"/>
        <end position="40"/>
    </location>
</feature>
<accession>A0ABR1BB29</accession>
<dbReference type="EMBL" id="JAWJWF010000002">
    <property type="protein sequence ID" value="KAK6637582.1"/>
    <property type="molecule type" value="Genomic_DNA"/>
</dbReference>